<keyword evidence="2" id="KW-0479">Metal-binding</keyword>
<organism evidence="4 5">
    <name type="scientific">Actinomadura darangshiensis</name>
    <dbReference type="NCBI Taxonomy" id="705336"/>
    <lineage>
        <taxon>Bacteria</taxon>
        <taxon>Bacillati</taxon>
        <taxon>Actinomycetota</taxon>
        <taxon>Actinomycetes</taxon>
        <taxon>Streptosporangiales</taxon>
        <taxon>Thermomonosporaceae</taxon>
        <taxon>Actinomadura</taxon>
    </lineage>
</organism>
<dbReference type="GO" id="GO:0019752">
    <property type="term" value="P:carboxylic acid metabolic process"/>
    <property type="evidence" value="ECO:0007669"/>
    <property type="project" value="UniProtKB-ARBA"/>
</dbReference>
<evidence type="ECO:0000256" key="1">
    <source>
        <dbReference type="ARBA" id="ARBA00010211"/>
    </source>
</evidence>
<dbReference type="Gene3D" id="3.90.850.10">
    <property type="entry name" value="Fumarylacetoacetase-like, C-terminal domain"/>
    <property type="match status" value="1"/>
</dbReference>
<protein>
    <submittedName>
        <fullName evidence="4">FAA hydrolase family protein</fullName>
    </submittedName>
</protein>
<dbReference type="GO" id="GO:0046872">
    <property type="term" value="F:metal ion binding"/>
    <property type="evidence" value="ECO:0007669"/>
    <property type="project" value="UniProtKB-KW"/>
</dbReference>
<evidence type="ECO:0000313" key="5">
    <source>
        <dbReference type="Proteomes" id="UP000295578"/>
    </source>
</evidence>
<reference evidence="4 5" key="1">
    <citation type="submission" date="2019-03" db="EMBL/GenBank/DDBJ databases">
        <title>Draft genome sequences of novel Actinobacteria.</title>
        <authorList>
            <person name="Sahin N."/>
            <person name="Ay H."/>
            <person name="Saygin H."/>
        </authorList>
    </citation>
    <scope>NUCLEOTIDE SEQUENCE [LARGE SCALE GENOMIC DNA]</scope>
    <source>
        <strain evidence="4 5">DSM 45941</strain>
    </source>
</reference>
<gene>
    <name evidence="4" type="ORF">E1293_37900</name>
</gene>
<evidence type="ECO:0000259" key="3">
    <source>
        <dbReference type="Pfam" id="PF01557"/>
    </source>
</evidence>
<dbReference type="AlphaFoldDB" id="A0A4R5A9K4"/>
<dbReference type="EMBL" id="SMKY01000285">
    <property type="protein sequence ID" value="TDD67569.1"/>
    <property type="molecule type" value="Genomic_DNA"/>
</dbReference>
<dbReference type="PANTHER" id="PTHR42796">
    <property type="entry name" value="FUMARYLACETOACETATE HYDROLASE DOMAIN-CONTAINING PROTEIN 2A-RELATED"/>
    <property type="match status" value="1"/>
</dbReference>
<keyword evidence="4" id="KW-0378">Hydrolase</keyword>
<dbReference type="SUPFAM" id="SSF56529">
    <property type="entry name" value="FAH"/>
    <property type="match status" value="1"/>
</dbReference>
<comment type="caution">
    <text evidence="4">The sequence shown here is derived from an EMBL/GenBank/DDBJ whole genome shotgun (WGS) entry which is preliminary data.</text>
</comment>
<dbReference type="Proteomes" id="UP000295578">
    <property type="component" value="Unassembled WGS sequence"/>
</dbReference>
<evidence type="ECO:0000313" key="4">
    <source>
        <dbReference type="EMBL" id="TDD67569.1"/>
    </source>
</evidence>
<dbReference type="OrthoDB" id="9805307at2"/>
<dbReference type="RefSeq" id="WP_132203453.1">
    <property type="nucleotide sequence ID" value="NZ_SMKY01000285.1"/>
</dbReference>
<keyword evidence="5" id="KW-1185">Reference proteome</keyword>
<sequence length="281" mass="29693">MELLRLGPPGAETPALRADGKVYDLSPIVDDITPDFFADGGVGKVRDAHRAGRLHELPGAAALRAGVPVARPGAVLCIGQNYAAHAAESGSEPPREPILFFKQPSCLVGADDDVVLPPDSVQSDWEAELVVVIGKQADRLTSPADASAVIAGYTIGNDVSERGWQLGKDGGQWSQGKCFPTFGPLGPALVIGPVDPADLGIRSWVNGEARQDSGTKDMIFSVDHIVWYLSQTMTLRPGDLIFTGTPEGVALSGRFRYLKAGDVIEIEIDGLGRQRQSVSAG</sequence>
<dbReference type="PANTHER" id="PTHR42796:SF4">
    <property type="entry name" value="FUMARYLACETOACETATE HYDROLASE DOMAIN-CONTAINING PROTEIN 2A"/>
    <property type="match status" value="1"/>
</dbReference>
<comment type="similarity">
    <text evidence="1">Belongs to the FAH family.</text>
</comment>
<dbReference type="Pfam" id="PF01557">
    <property type="entry name" value="FAA_hydrolase"/>
    <property type="match status" value="1"/>
</dbReference>
<feature type="domain" description="Fumarylacetoacetase-like C-terminal" evidence="3">
    <location>
        <begin position="75"/>
        <end position="278"/>
    </location>
</feature>
<name>A0A4R5A9K4_9ACTN</name>
<accession>A0A4R5A9K4</accession>
<evidence type="ECO:0000256" key="2">
    <source>
        <dbReference type="ARBA" id="ARBA00022723"/>
    </source>
</evidence>
<dbReference type="GO" id="GO:0016787">
    <property type="term" value="F:hydrolase activity"/>
    <property type="evidence" value="ECO:0007669"/>
    <property type="project" value="UniProtKB-KW"/>
</dbReference>
<proteinExistence type="inferred from homology"/>
<dbReference type="InterPro" id="IPR051121">
    <property type="entry name" value="FAH"/>
</dbReference>
<dbReference type="InterPro" id="IPR036663">
    <property type="entry name" value="Fumarylacetoacetase_C_sf"/>
</dbReference>
<dbReference type="InterPro" id="IPR011234">
    <property type="entry name" value="Fumarylacetoacetase-like_C"/>
</dbReference>
<dbReference type="GO" id="GO:0016853">
    <property type="term" value="F:isomerase activity"/>
    <property type="evidence" value="ECO:0007669"/>
    <property type="project" value="UniProtKB-ARBA"/>
</dbReference>
<dbReference type="FunFam" id="3.90.850.10:FF:000002">
    <property type="entry name" value="2-hydroxyhepta-2,4-diene-1,7-dioate isomerase"/>
    <property type="match status" value="1"/>
</dbReference>